<name>A0ABQ6Y6B8_9GAMM</name>
<comment type="caution">
    <text evidence="2">The sequence shown here is derived from an EMBL/GenBank/DDBJ whole genome shotgun (WGS) entry which is preliminary data.</text>
</comment>
<evidence type="ECO:0000313" key="2">
    <source>
        <dbReference type="EMBL" id="KAF0804903.1"/>
    </source>
</evidence>
<organism evidence="2 3">
    <name type="scientific">Alcanivorax xiamenensis</name>
    <dbReference type="NCBI Taxonomy" id="1177156"/>
    <lineage>
        <taxon>Bacteria</taxon>
        <taxon>Pseudomonadati</taxon>
        <taxon>Pseudomonadota</taxon>
        <taxon>Gammaproteobacteria</taxon>
        <taxon>Oceanospirillales</taxon>
        <taxon>Alcanivoracaceae</taxon>
        <taxon>Alcanivorax</taxon>
    </lineage>
</organism>
<reference evidence="2 3" key="1">
    <citation type="submission" date="2012-09" db="EMBL/GenBank/DDBJ databases">
        <title>Genome Sequence of alkane-degrading Bacterium Alcanivorax sp. 6-D-6.</title>
        <authorList>
            <person name="Lai Q."/>
            <person name="Shao Z."/>
        </authorList>
    </citation>
    <scope>NUCLEOTIDE SEQUENCE [LARGE SCALE GENOMIC DNA]</scope>
    <source>
        <strain evidence="2 3">6-D-6</strain>
    </source>
</reference>
<feature type="region of interest" description="Disordered" evidence="1">
    <location>
        <begin position="42"/>
        <end position="65"/>
    </location>
</feature>
<proteinExistence type="predicted"/>
<dbReference type="Proteomes" id="UP000771797">
    <property type="component" value="Unassembled WGS sequence"/>
</dbReference>
<keyword evidence="3" id="KW-1185">Reference proteome</keyword>
<gene>
    <name evidence="2" type="ORF">A6D6_02667</name>
</gene>
<accession>A0ABQ6Y6B8</accession>
<dbReference type="RefSeq" id="WP_159661015.1">
    <property type="nucleotide sequence ID" value="NZ_AQPF01000023.1"/>
</dbReference>
<evidence type="ECO:0000313" key="3">
    <source>
        <dbReference type="Proteomes" id="UP000771797"/>
    </source>
</evidence>
<sequence length="65" mass="7053">MATIYIHPTQASADQIRAIQRHTGMIAVLPQRGAAYLTRKAAWPTRKPASPVEDQLSPWMGPGAA</sequence>
<dbReference type="EMBL" id="AQPF01000023">
    <property type="protein sequence ID" value="KAF0804903.1"/>
    <property type="molecule type" value="Genomic_DNA"/>
</dbReference>
<evidence type="ECO:0000256" key="1">
    <source>
        <dbReference type="SAM" id="MobiDB-lite"/>
    </source>
</evidence>
<protein>
    <submittedName>
        <fullName evidence="2">Uncharacterized protein</fullName>
    </submittedName>
</protein>